<dbReference type="RefSeq" id="WP_016308406.1">
    <property type="nucleotide sequence ID" value="NZ_KE159646.1"/>
</dbReference>
<dbReference type="AlphaFoldDB" id="R9L251"/>
<evidence type="ECO:0000313" key="2">
    <source>
        <dbReference type="Proteomes" id="UP000014204"/>
    </source>
</evidence>
<reference evidence="1 2" key="1">
    <citation type="submission" date="2013-04" db="EMBL/GenBank/DDBJ databases">
        <title>The Genome Sequence of Enterorhabdus caecimuris B7.</title>
        <authorList>
            <consortium name="The Broad Institute Genomics Platform"/>
            <consortium name="The Broad Institute Genome Sequencing Center for Infectious Disease"/>
            <person name="Earl A."/>
            <person name="Xavier R."/>
            <person name="Elson C."/>
            <person name="Duck W."/>
            <person name="Walker B."/>
            <person name="Young S."/>
            <person name="Zeng Q."/>
            <person name="Gargeya S."/>
            <person name="Fitzgerald M."/>
            <person name="Haas B."/>
            <person name="Abouelleil A."/>
            <person name="Allen A.W."/>
            <person name="Alvarado L."/>
            <person name="Arachchi H.M."/>
            <person name="Berlin A.M."/>
            <person name="Chapman S.B."/>
            <person name="Gainer-Dewar J."/>
            <person name="Goldberg J."/>
            <person name="Griggs A."/>
            <person name="Gujja S."/>
            <person name="Hansen M."/>
            <person name="Howarth C."/>
            <person name="Imamovic A."/>
            <person name="Ireland A."/>
            <person name="Larimer J."/>
            <person name="McCowan C."/>
            <person name="Murphy C."/>
            <person name="Pearson M."/>
            <person name="Poon T.W."/>
            <person name="Priest M."/>
            <person name="Roberts A."/>
            <person name="Saif S."/>
            <person name="Shea T."/>
            <person name="Sisk P."/>
            <person name="Sykes S."/>
            <person name="Wortman J."/>
            <person name="Nusbaum C."/>
            <person name="Birren B."/>
        </authorList>
    </citation>
    <scope>NUCLEOTIDE SEQUENCE [LARGE SCALE GENOMIC DNA]</scope>
    <source>
        <strain evidence="1 2">B7</strain>
    </source>
</reference>
<name>R9L251_9ACTN</name>
<organism evidence="1 2">
    <name type="scientific">Adlercreutzia caecimuris B7</name>
    <dbReference type="NCBI Taxonomy" id="1235794"/>
    <lineage>
        <taxon>Bacteria</taxon>
        <taxon>Bacillati</taxon>
        <taxon>Actinomycetota</taxon>
        <taxon>Coriobacteriia</taxon>
        <taxon>Eggerthellales</taxon>
        <taxon>Eggerthellaceae</taxon>
        <taxon>Adlercreutzia</taxon>
    </lineage>
</organism>
<comment type="caution">
    <text evidence="1">The sequence shown here is derived from an EMBL/GenBank/DDBJ whole genome shotgun (WGS) entry which is preliminary data.</text>
</comment>
<dbReference type="GeneID" id="82189818"/>
<dbReference type="InterPro" id="IPR036412">
    <property type="entry name" value="HAD-like_sf"/>
</dbReference>
<accession>R9L251</accession>
<dbReference type="InterPro" id="IPR023214">
    <property type="entry name" value="HAD_sf"/>
</dbReference>
<dbReference type="STRING" id="1235794.C811_00157"/>
<evidence type="ECO:0000313" key="1">
    <source>
        <dbReference type="EMBL" id="EOS52874.1"/>
    </source>
</evidence>
<dbReference type="Gene3D" id="3.40.50.1000">
    <property type="entry name" value="HAD superfamily/HAD-like"/>
    <property type="match status" value="1"/>
</dbReference>
<dbReference type="Proteomes" id="UP000014204">
    <property type="component" value="Unassembled WGS sequence"/>
</dbReference>
<dbReference type="eggNOG" id="COG0560">
    <property type="taxonomic scope" value="Bacteria"/>
</dbReference>
<gene>
    <name evidence="1" type="ORF">C811_00157</name>
</gene>
<keyword evidence="2" id="KW-1185">Reference proteome</keyword>
<sequence>MRVFDFDGTIYRGDSTLDFYLFCLGRQPSLAWQIGRQLRYMAKALWRGNGRTVVKEGFYSFIPCVTEIESCVRDFWEKNSNKVNNVVLKRVRKGDLVISASPEFLLRPFCDARGFQLIASAVDPMTGECMGANCRGEEKVRRFLATYSREAIEEFYSDSTSDEPLARCAQQSFLVRKKSIVPFFEGS</sequence>
<dbReference type="OrthoDB" id="9794212at2"/>
<dbReference type="EMBL" id="ASSY01000002">
    <property type="protein sequence ID" value="EOS52874.1"/>
    <property type="molecule type" value="Genomic_DNA"/>
</dbReference>
<dbReference type="Gene3D" id="1.20.1440.100">
    <property type="entry name" value="SG protein - dephosphorylation function"/>
    <property type="match status" value="1"/>
</dbReference>
<dbReference type="SUPFAM" id="SSF56784">
    <property type="entry name" value="HAD-like"/>
    <property type="match status" value="1"/>
</dbReference>
<dbReference type="Pfam" id="PF12710">
    <property type="entry name" value="HAD"/>
    <property type="match status" value="1"/>
</dbReference>
<evidence type="ECO:0008006" key="3">
    <source>
        <dbReference type="Google" id="ProtNLM"/>
    </source>
</evidence>
<dbReference type="HOGENOM" id="CLU_052657_3_0_11"/>
<proteinExistence type="predicted"/>
<protein>
    <recommendedName>
        <fullName evidence="3">HAD hydrolase, family IB</fullName>
    </recommendedName>
</protein>